<proteinExistence type="predicted"/>
<dbReference type="InterPro" id="IPR042789">
    <property type="entry name" value="FRRS1L"/>
</dbReference>
<dbReference type="Proteomes" id="UP000887563">
    <property type="component" value="Unplaced"/>
</dbReference>
<organism evidence="4 5">
    <name type="scientific">Meloidogyne incognita</name>
    <name type="common">Southern root-knot nematode worm</name>
    <name type="synonym">Oxyuris incognita</name>
    <dbReference type="NCBI Taxonomy" id="6306"/>
    <lineage>
        <taxon>Eukaryota</taxon>
        <taxon>Metazoa</taxon>
        <taxon>Ecdysozoa</taxon>
        <taxon>Nematoda</taxon>
        <taxon>Chromadorea</taxon>
        <taxon>Rhabditida</taxon>
        <taxon>Tylenchina</taxon>
        <taxon>Tylenchomorpha</taxon>
        <taxon>Tylenchoidea</taxon>
        <taxon>Meloidogynidae</taxon>
        <taxon>Meloidogyninae</taxon>
        <taxon>Meloidogyne</taxon>
        <taxon>Meloidogyne incognita group</taxon>
    </lineage>
</organism>
<sequence>MFFSSVYFLFTLFLFLRLNFNVVGMDMDRNGCGKTKGCLFRPNGCNPMLDCAIAIVFTISGKNQLYIQMAAQSIYPPPPLQYIAIGFSHDKLMGNDFVSECVLNTDGSLFNDVEVYASYNLEKSKNDRTLLNSTEHSLLYGNIEGKMEDGRLYCSFTQAIRPQFSLSSSRSNLIWNLDKSFWIMGATGGAQPDEINSHDTARGSHFYPILSSKVIDISTTSSKHYDLPIQYQENETKKFNKINGTITPNNSAFKRLIGGGLLIISFIPLIFTKILFLPIYY</sequence>
<evidence type="ECO:0000256" key="2">
    <source>
        <dbReference type="SAM" id="SignalP"/>
    </source>
</evidence>
<evidence type="ECO:0000313" key="5">
    <source>
        <dbReference type="WBParaSite" id="Minc3s00194g07228"/>
    </source>
</evidence>
<name>A0A914L0I2_MELIC</name>
<feature type="chain" id="PRO_5037562497" evidence="2">
    <location>
        <begin position="25"/>
        <end position="281"/>
    </location>
</feature>
<dbReference type="PANTHER" id="PTHR46902:SF1">
    <property type="entry name" value="DOMON DOMAIN-CONTAINING PROTEIN FRRS1L"/>
    <property type="match status" value="1"/>
</dbReference>
<keyword evidence="1" id="KW-0472">Membrane</keyword>
<keyword evidence="1" id="KW-0812">Transmembrane</keyword>
<evidence type="ECO:0000259" key="3">
    <source>
        <dbReference type="PROSITE" id="PS50836"/>
    </source>
</evidence>
<accession>A0A914L0I2</accession>
<keyword evidence="4" id="KW-1185">Reference proteome</keyword>
<keyword evidence="1" id="KW-1133">Transmembrane helix</keyword>
<evidence type="ECO:0000256" key="1">
    <source>
        <dbReference type="SAM" id="Phobius"/>
    </source>
</evidence>
<dbReference type="GO" id="GO:1900449">
    <property type="term" value="P:regulation of glutamate receptor signaling pathway"/>
    <property type="evidence" value="ECO:0007669"/>
    <property type="project" value="InterPro"/>
</dbReference>
<dbReference type="WBParaSite" id="Minc3s00194g07228">
    <property type="protein sequence ID" value="Minc3s00194g07228"/>
    <property type="gene ID" value="Minc3s00194g07228"/>
</dbReference>
<dbReference type="InterPro" id="IPR005018">
    <property type="entry name" value="DOMON_domain"/>
</dbReference>
<dbReference type="CDD" id="cd09628">
    <property type="entry name" value="DOMON_SDR_2_like"/>
    <property type="match status" value="1"/>
</dbReference>
<feature type="transmembrane region" description="Helical" evidence="1">
    <location>
        <begin position="256"/>
        <end position="280"/>
    </location>
</feature>
<dbReference type="AlphaFoldDB" id="A0A914L0I2"/>
<dbReference type="PANTHER" id="PTHR46902">
    <property type="entry name" value="DOMON DOMAIN-CONTAINING PROTEIN FRRS1L"/>
    <property type="match status" value="1"/>
</dbReference>
<protein>
    <submittedName>
        <fullName evidence="5">DOMON domain-containing protein</fullName>
    </submittedName>
</protein>
<keyword evidence="2" id="KW-0732">Signal</keyword>
<reference evidence="5" key="1">
    <citation type="submission" date="2022-11" db="UniProtKB">
        <authorList>
            <consortium name="WormBaseParasite"/>
        </authorList>
    </citation>
    <scope>IDENTIFICATION</scope>
</reference>
<feature type="domain" description="DOMON" evidence="3">
    <location>
        <begin position="51"/>
        <end position="178"/>
    </location>
</feature>
<feature type="signal peptide" evidence="2">
    <location>
        <begin position="1"/>
        <end position="24"/>
    </location>
</feature>
<dbReference type="PROSITE" id="PS50836">
    <property type="entry name" value="DOMON"/>
    <property type="match status" value="1"/>
</dbReference>
<evidence type="ECO:0000313" key="4">
    <source>
        <dbReference type="Proteomes" id="UP000887563"/>
    </source>
</evidence>